<keyword evidence="3" id="KW-1185">Reference proteome</keyword>
<evidence type="ECO:0000313" key="3">
    <source>
        <dbReference type="Proteomes" id="UP000037510"/>
    </source>
</evidence>
<dbReference type="EMBL" id="JTDY01000792">
    <property type="protein sequence ID" value="KOB75860.1"/>
    <property type="molecule type" value="Genomic_DNA"/>
</dbReference>
<name>A0A0L7LKA3_OPEBR</name>
<dbReference type="AlphaFoldDB" id="A0A0L7LKA3"/>
<accession>A0A0L7LKA3</accession>
<organism evidence="2 3">
    <name type="scientific">Operophtera brumata</name>
    <name type="common">Winter moth</name>
    <name type="synonym">Phalaena brumata</name>
    <dbReference type="NCBI Taxonomy" id="104452"/>
    <lineage>
        <taxon>Eukaryota</taxon>
        <taxon>Metazoa</taxon>
        <taxon>Ecdysozoa</taxon>
        <taxon>Arthropoda</taxon>
        <taxon>Hexapoda</taxon>
        <taxon>Insecta</taxon>
        <taxon>Pterygota</taxon>
        <taxon>Neoptera</taxon>
        <taxon>Endopterygota</taxon>
        <taxon>Lepidoptera</taxon>
        <taxon>Glossata</taxon>
        <taxon>Ditrysia</taxon>
        <taxon>Geometroidea</taxon>
        <taxon>Geometridae</taxon>
        <taxon>Larentiinae</taxon>
        <taxon>Operophtera</taxon>
    </lineage>
</organism>
<feature type="region of interest" description="Disordered" evidence="1">
    <location>
        <begin position="1"/>
        <end position="35"/>
    </location>
</feature>
<sequence>MYCDADSNNFEANDTPAKPKKKKKPKNQPFEGHGIGYHQGKTVVIKLPTSESIKLPDVSTIHSFDYFSKTPQAVPSPQAEVSLYGEVAYPYHAPNHVTEYKMQDTGDTPDEDAIVVLNMETPQQSDEIASIEERNKQIAHWGTPSYSTADAEQNNPTSDHNDEGLAEVYDRFAKTVKQKVYPESRDFAFKINKDYSEFYDPPNYKGSDTIKDLDERFGKTNNVPTHIQARKPVRITQDRYQNERDGHRKMELTRHRKEYEDTDSSYRTSLPIRKPYSAYEQTETPKYANREYLKDRHNYSHLYSPRVNDEQTRQGPHTAFQGEPLTEDEWYKKDSLKQSPAVYNTRSYTDDERMEHKSNDHSRRPSSAEYEDSTEPPKKSQAYISGEYYGEGAESPEKSQEYTSDEYDDENSTESPEKSQAYSLFGVPVPLTHSWYKPSHSNPEDTQSYSDEVSASHEDR</sequence>
<gene>
    <name evidence="2" type="ORF">OBRU01_06730</name>
</gene>
<dbReference type="Proteomes" id="UP000037510">
    <property type="component" value="Unassembled WGS sequence"/>
</dbReference>
<feature type="compositionally biased region" description="Polar residues" evidence="1">
    <location>
        <begin position="439"/>
        <end position="453"/>
    </location>
</feature>
<feature type="compositionally biased region" description="Polar residues" evidence="1">
    <location>
        <begin position="1"/>
        <end position="12"/>
    </location>
</feature>
<feature type="compositionally biased region" description="Basic and acidic residues" evidence="1">
    <location>
        <begin position="348"/>
        <end position="363"/>
    </location>
</feature>
<evidence type="ECO:0000256" key="1">
    <source>
        <dbReference type="SAM" id="MobiDB-lite"/>
    </source>
</evidence>
<protein>
    <submittedName>
        <fullName evidence="2">Metalloendopeptidase</fullName>
    </submittedName>
</protein>
<feature type="compositionally biased region" description="Basic and acidic residues" evidence="1">
    <location>
        <begin position="241"/>
        <end position="259"/>
    </location>
</feature>
<reference evidence="2 3" key="1">
    <citation type="journal article" date="2015" name="Genome Biol. Evol.">
        <title>The genome of winter moth (Operophtera brumata) provides a genomic perspective on sexual dimorphism and phenology.</title>
        <authorList>
            <person name="Derks M.F."/>
            <person name="Smit S."/>
            <person name="Salis L."/>
            <person name="Schijlen E."/>
            <person name="Bossers A."/>
            <person name="Mateman C."/>
            <person name="Pijl A.S."/>
            <person name="de Ridder D."/>
            <person name="Groenen M.A."/>
            <person name="Visser M.E."/>
            <person name="Megens H.J."/>
        </authorList>
    </citation>
    <scope>NUCLEOTIDE SEQUENCE [LARGE SCALE GENOMIC DNA]</scope>
    <source>
        <strain evidence="2">WM2013NL</strain>
        <tissue evidence="2">Head and thorax</tissue>
    </source>
</reference>
<comment type="caution">
    <text evidence="2">The sequence shown here is derived from an EMBL/GenBank/DDBJ whole genome shotgun (WGS) entry which is preliminary data.</text>
</comment>
<feature type="region of interest" description="Disordered" evidence="1">
    <location>
        <begin position="305"/>
        <end position="460"/>
    </location>
</feature>
<proteinExistence type="predicted"/>
<feature type="compositionally biased region" description="Polar residues" evidence="1">
    <location>
        <begin position="337"/>
        <end position="347"/>
    </location>
</feature>
<evidence type="ECO:0000313" key="2">
    <source>
        <dbReference type="EMBL" id="KOB75860.1"/>
    </source>
</evidence>
<feature type="region of interest" description="Disordered" evidence="1">
    <location>
        <begin position="241"/>
        <end position="292"/>
    </location>
</feature>
<feature type="compositionally biased region" description="Acidic residues" evidence="1">
    <location>
        <begin position="403"/>
        <end position="412"/>
    </location>
</feature>